<gene>
    <name evidence="1" type="ORF">EL26_05780</name>
</gene>
<evidence type="ECO:0000313" key="2">
    <source>
        <dbReference type="Proteomes" id="UP000027931"/>
    </source>
</evidence>
<accession>A0A074LUJ8</accession>
<reference evidence="1 2" key="1">
    <citation type="journal article" date="2013" name="Int. J. Syst. Evol. Microbiol.">
        <title>Tumebacillus flagellatus sp. nov., an alpha-amylase/pullulanase-producing bacterium isolated from cassava wastewater.</title>
        <authorList>
            <person name="Wang Q."/>
            <person name="Xie N."/>
            <person name="Qin Y."/>
            <person name="Shen N."/>
            <person name="Zhu J."/>
            <person name="Mi H."/>
            <person name="Huang R."/>
        </authorList>
    </citation>
    <scope>NUCLEOTIDE SEQUENCE [LARGE SCALE GENOMIC DNA]</scope>
    <source>
        <strain evidence="1 2">GST4</strain>
    </source>
</reference>
<keyword evidence="2" id="KW-1185">Reference proteome</keyword>
<comment type="caution">
    <text evidence="1">The sequence shown here is derived from an EMBL/GenBank/DDBJ whole genome shotgun (WGS) entry which is preliminary data.</text>
</comment>
<dbReference type="eggNOG" id="ENOG50332XW">
    <property type="taxonomic scope" value="Bacteria"/>
</dbReference>
<dbReference type="EMBL" id="JMIR01000005">
    <property type="protein sequence ID" value="KEO84275.1"/>
    <property type="molecule type" value="Genomic_DNA"/>
</dbReference>
<dbReference type="STRING" id="1157490.EL26_05780"/>
<organism evidence="1 2">
    <name type="scientific">Tumebacillus flagellatus</name>
    <dbReference type="NCBI Taxonomy" id="1157490"/>
    <lineage>
        <taxon>Bacteria</taxon>
        <taxon>Bacillati</taxon>
        <taxon>Bacillota</taxon>
        <taxon>Bacilli</taxon>
        <taxon>Bacillales</taxon>
        <taxon>Alicyclobacillaceae</taxon>
        <taxon>Tumebacillus</taxon>
    </lineage>
</organism>
<proteinExistence type="predicted"/>
<evidence type="ECO:0000313" key="1">
    <source>
        <dbReference type="EMBL" id="KEO84275.1"/>
    </source>
</evidence>
<dbReference type="Proteomes" id="UP000027931">
    <property type="component" value="Unassembled WGS sequence"/>
</dbReference>
<dbReference type="AlphaFoldDB" id="A0A074LUJ8"/>
<name>A0A074LUJ8_9BACL</name>
<protein>
    <submittedName>
        <fullName evidence="1">Uncharacterized protein</fullName>
    </submittedName>
</protein>
<sequence length="154" mass="16819">MMTVKLNQPTALRLEQLRAKGFADADILAHLRSGDLAPFQQALGEDVEFTALLDSYHANPEDFAQALANGYELSFISIFGVKNLLNARYGLVAGRDYPDSDESLEDIQLSLEGANWLKSTLSKNWRVLDLDKTAESGNACVAVKHATHINGGVL</sequence>